<dbReference type="UniPathway" id="UPA00163"/>
<comment type="similarity">
    <text evidence="2">Belongs to the phosphorylase b kinase regulatory chain family.</text>
</comment>
<evidence type="ECO:0000256" key="1">
    <source>
        <dbReference type="ARBA" id="ARBA00023277"/>
    </source>
</evidence>
<feature type="domain" description="Phosphorylase b kinase regulatory subunit alpha/beta C-terminal" evidence="4">
    <location>
        <begin position="25"/>
        <end position="133"/>
    </location>
</feature>
<feature type="region of interest" description="Disordered" evidence="3">
    <location>
        <begin position="288"/>
        <end position="318"/>
    </location>
</feature>
<dbReference type="Proteomes" id="UP000327493">
    <property type="component" value="Chromosome 1"/>
</dbReference>
<feature type="region of interest" description="Disordered" evidence="3">
    <location>
        <begin position="343"/>
        <end position="396"/>
    </location>
</feature>
<keyword evidence="2" id="KW-0112">Calmodulin-binding</keyword>
<keyword evidence="2" id="KW-0449">Lipoprotein</keyword>
<feature type="compositionally biased region" description="Basic and acidic residues" evidence="3">
    <location>
        <begin position="302"/>
        <end position="318"/>
    </location>
</feature>
<keyword evidence="2" id="KW-0472">Membrane</keyword>
<evidence type="ECO:0000259" key="4">
    <source>
        <dbReference type="Pfam" id="PF19292"/>
    </source>
</evidence>
<dbReference type="AlphaFoldDB" id="A0A5J5DSB8"/>
<feature type="compositionally biased region" description="Low complexity" evidence="3">
    <location>
        <begin position="366"/>
        <end position="375"/>
    </location>
</feature>
<keyword evidence="1 2" id="KW-0119">Carbohydrate metabolism</keyword>
<dbReference type="GO" id="GO:0005964">
    <property type="term" value="C:phosphorylase kinase complex"/>
    <property type="evidence" value="ECO:0007669"/>
    <property type="project" value="TreeGrafter"/>
</dbReference>
<dbReference type="Pfam" id="PF19292">
    <property type="entry name" value="KPBB_C"/>
    <property type="match status" value="1"/>
</dbReference>
<keyword evidence="2" id="KW-0636">Prenylation</keyword>
<dbReference type="InterPro" id="IPR045583">
    <property type="entry name" value="KPBA/B_C"/>
</dbReference>
<evidence type="ECO:0000313" key="6">
    <source>
        <dbReference type="Proteomes" id="UP000327493"/>
    </source>
</evidence>
<evidence type="ECO:0000313" key="5">
    <source>
        <dbReference type="EMBL" id="KAA8596008.1"/>
    </source>
</evidence>
<evidence type="ECO:0000256" key="2">
    <source>
        <dbReference type="RuleBase" id="RU364123"/>
    </source>
</evidence>
<comment type="function">
    <text evidence="2">Phosphorylase b kinase catalyzes the phosphorylation of serine in certain substrates, including troponin I.</text>
</comment>
<sequence length="396" mass="44561">MPPQDIYQLSPSDIKQLLLDVLQPQHTGRSWLNRRQIDGSLNRTPLGFHDRVWQILERTPNGFTVAGTYLPQQPTLSDMTMYEMNFSLLVEDTLKKIVLPEYRQIIVELLMVVSIVLERNPELEFSDKVDLDDLDGMEAFYNTPPMGKRGTSSYLTKAVMILLLQGDVKPCKDDPCSEDSARSCKRPFPWTLSLTATASIGHTRWVARVVWGCQSLSVGRKTNRWELATGPADWPNGEEQGGTLGQEQEAAQRSGALEAFTRGQEEWVQTDGKSARRLGEVLEPLTLPERNPSQQEVDREEMDCGTRKEPCPPSRPDRAVGLAHKSVLPWGRTGCLLSYLSPTTQQEGDVPTHYPRRPQDDDRQQQIDQTQPWRPEIGEGFQLQPLDNGALGGGQD</sequence>
<comment type="pathway">
    <text evidence="2">Glycan biosynthesis; glycogen metabolism.</text>
</comment>
<protein>
    <recommendedName>
        <fullName evidence="2">Phosphorylase b kinase regulatory subunit</fullName>
    </recommendedName>
</protein>
<keyword evidence="6" id="KW-1185">Reference proteome</keyword>
<reference evidence="5 6" key="1">
    <citation type="submission" date="2019-08" db="EMBL/GenBank/DDBJ databases">
        <title>A chromosome-level genome assembly, high-density linkage maps, and genome scans reveal the genomic architecture of hybrid incompatibilities underlying speciation via character displacement in darters (Percidae: Etheostominae).</title>
        <authorList>
            <person name="Moran R.L."/>
            <person name="Catchen J.M."/>
            <person name="Fuller R.C."/>
        </authorList>
    </citation>
    <scope>NUCLEOTIDE SEQUENCE [LARGE SCALE GENOMIC DNA]</scope>
    <source>
        <strain evidence="5">EspeVRDwgs_2016</strain>
        <tissue evidence="5">Muscle</tissue>
    </source>
</reference>
<accession>A0A5J5DSB8</accession>
<dbReference type="InterPro" id="IPR008734">
    <property type="entry name" value="PHK_A/B_su"/>
</dbReference>
<comment type="subcellular location">
    <subcellularLocation>
        <location evidence="2">Cell membrane</location>
        <topology evidence="2">Lipid-anchor</topology>
        <orientation evidence="2">Cytoplasmic side</orientation>
    </subcellularLocation>
</comment>
<organism evidence="5 6">
    <name type="scientific">Etheostoma spectabile</name>
    <name type="common">orangethroat darter</name>
    <dbReference type="NCBI Taxonomy" id="54343"/>
    <lineage>
        <taxon>Eukaryota</taxon>
        <taxon>Metazoa</taxon>
        <taxon>Chordata</taxon>
        <taxon>Craniata</taxon>
        <taxon>Vertebrata</taxon>
        <taxon>Euteleostomi</taxon>
        <taxon>Actinopterygii</taxon>
        <taxon>Neopterygii</taxon>
        <taxon>Teleostei</taxon>
        <taxon>Neoteleostei</taxon>
        <taxon>Acanthomorphata</taxon>
        <taxon>Eupercaria</taxon>
        <taxon>Perciformes</taxon>
        <taxon>Percoidei</taxon>
        <taxon>Percidae</taxon>
        <taxon>Etheostomatinae</taxon>
        <taxon>Etheostoma</taxon>
    </lineage>
</organism>
<dbReference type="PANTHER" id="PTHR10749">
    <property type="entry name" value="PHOSPHORYLASE B KINASE REGULATORY SUBUNIT"/>
    <property type="match status" value="1"/>
</dbReference>
<comment type="caution">
    <text evidence="5">The sequence shown here is derived from an EMBL/GenBank/DDBJ whole genome shotgun (WGS) entry which is preliminary data.</text>
</comment>
<name>A0A5J5DSB8_9PERO</name>
<dbReference type="GO" id="GO:0005886">
    <property type="term" value="C:plasma membrane"/>
    <property type="evidence" value="ECO:0007669"/>
    <property type="project" value="UniProtKB-SubCell"/>
</dbReference>
<keyword evidence="2" id="KW-0321">Glycogen metabolism</keyword>
<keyword evidence="2" id="KW-1003">Cell membrane</keyword>
<evidence type="ECO:0000256" key="3">
    <source>
        <dbReference type="SAM" id="MobiDB-lite"/>
    </source>
</evidence>
<gene>
    <name evidence="5" type="ORF">FQN60_011299</name>
</gene>
<dbReference type="GO" id="GO:0005977">
    <property type="term" value="P:glycogen metabolic process"/>
    <property type="evidence" value="ECO:0007669"/>
    <property type="project" value="UniProtKB-UniPathway"/>
</dbReference>
<dbReference type="PANTHER" id="PTHR10749:SF8">
    <property type="entry name" value="PHOSPHORYLASE B KINASE REGULATORY SUBUNIT BETA"/>
    <property type="match status" value="1"/>
</dbReference>
<dbReference type="EMBL" id="VOFY01000001">
    <property type="protein sequence ID" value="KAA8596008.1"/>
    <property type="molecule type" value="Genomic_DNA"/>
</dbReference>
<proteinExistence type="inferred from homology"/>
<dbReference type="GO" id="GO:0005516">
    <property type="term" value="F:calmodulin binding"/>
    <property type="evidence" value="ECO:0007669"/>
    <property type="project" value="UniProtKB-KW"/>
</dbReference>